<reference evidence="1" key="2">
    <citation type="submission" date="2015-03" db="UniProtKB">
        <authorList>
            <consortium name="EnsemblPlants"/>
        </authorList>
    </citation>
    <scope>IDENTIFICATION</scope>
</reference>
<sequence>MVIGTPEYDQLKSLYPSLLIELLESGKERLSLTLPLGLVRLISMRKRLEGIYSTPIVVWNYSPSIPSYPLQSSPNRTRP</sequence>
<organism evidence="1">
    <name type="scientific">Oryza barthii</name>
    <dbReference type="NCBI Taxonomy" id="65489"/>
    <lineage>
        <taxon>Eukaryota</taxon>
        <taxon>Viridiplantae</taxon>
        <taxon>Streptophyta</taxon>
        <taxon>Embryophyta</taxon>
        <taxon>Tracheophyta</taxon>
        <taxon>Spermatophyta</taxon>
        <taxon>Magnoliopsida</taxon>
        <taxon>Liliopsida</taxon>
        <taxon>Poales</taxon>
        <taxon>Poaceae</taxon>
        <taxon>BOP clade</taxon>
        <taxon>Oryzoideae</taxon>
        <taxon>Oryzeae</taxon>
        <taxon>Oryzinae</taxon>
        <taxon>Oryza</taxon>
    </lineage>
</organism>
<proteinExistence type="predicted"/>
<reference evidence="1" key="1">
    <citation type="journal article" date="2009" name="Rice">
        <title>De Novo Next Generation Sequencing of Plant Genomes.</title>
        <authorList>
            <person name="Rounsley S."/>
            <person name="Marri P.R."/>
            <person name="Yu Y."/>
            <person name="He R."/>
            <person name="Sisneros N."/>
            <person name="Goicoechea J.L."/>
            <person name="Lee S.J."/>
            <person name="Angelova A."/>
            <person name="Kudrna D."/>
            <person name="Luo M."/>
            <person name="Affourtit J."/>
            <person name="Desany B."/>
            <person name="Knight J."/>
            <person name="Niazi F."/>
            <person name="Egholm M."/>
            <person name="Wing R.A."/>
        </authorList>
    </citation>
    <scope>NUCLEOTIDE SEQUENCE [LARGE SCALE GENOMIC DNA]</scope>
    <source>
        <strain evidence="1">cv. IRGC 105608</strain>
    </source>
</reference>
<dbReference type="AlphaFoldDB" id="A0A0D3GXM6"/>
<dbReference type="PaxDb" id="65489-OBART08G06660.1"/>
<accession>A0A0D3GXM6</accession>
<keyword evidence="2" id="KW-1185">Reference proteome</keyword>
<evidence type="ECO:0000313" key="2">
    <source>
        <dbReference type="Proteomes" id="UP000026960"/>
    </source>
</evidence>
<dbReference type="Proteomes" id="UP000026960">
    <property type="component" value="Chromosome 8"/>
</dbReference>
<protein>
    <submittedName>
        <fullName evidence="1">Uncharacterized protein</fullName>
    </submittedName>
</protein>
<dbReference type="HOGENOM" id="CLU_2609824_0_0_1"/>
<dbReference type="Gramene" id="OBART08G06660.1">
    <property type="protein sequence ID" value="OBART08G06660.1"/>
    <property type="gene ID" value="OBART08G06660"/>
</dbReference>
<dbReference type="EnsemblPlants" id="OBART08G06660.1">
    <property type="protein sequence ID" value="OBART08G06660.1"/>
    <property type="gene ID" value="OBART08G06660"/>
</dbReference>
<name>A0A0D3GXM6_9ORYZ</name>
<evidence type="ECO:0000313" key="1">
    <source>
        <dbReference type="EnsemblPlants" id="OBART08G06660.1"/>
    </source>
</evidence>